<evidence type="ECO:0000256" key="2">
    <source>
        <dbReference type="SAM" id="MobiDB-lite"/>
    </source>
</evidence>
<feature type="compositionally biased region" description="Low complexity" evidence="2">
    <location>
        <begin position="493"/>
        <end position="522"/>
    </location>
</feature>
<keyword evidence="1" id="KW-0175">Coiled coil</keyword>
<dbReference type="EMBL" id="JAKFHA010000022">
    <property type="protein sequence ID" value="MCF2531291.1"/>
    <property type="molecule type" value="Genomic_DNA"/>
</dbReference>
<evidence type="ECO:0000256" key="1">
    <source>
        <dbReference type="SAM" id="Coils"/>
    </source>
</evidence>
<accession>A0AA41Q604</accession>
<dbReference type="Proteomes" id="UP001165378">
    <property type="component" value="Unassembled WGS sequence"/>
</dbReference>
<protein>
    <submittedName>
        <fullName evidence="3">Uncharacterized protein</fullName>
    </submittedName>
</protein>
<feature type="compositionally biased region" description="Low complexity" evidence="2">
    <location>
        <begin position="390"/>
        <end position="408"/>
    </location>
</feature>
<evidence type="ECO:0000313" key="4">
    <source>
        <dbReference type="Proteomes" id="UP001165378"/>
    </source>
</evidence>
<feature type="compositionally biased region" description="Low complexity" evidence="2">
    <location>
        <begin position="437"/>
        <end position="451"/>
    </location>
</feature>
<proteinExistence type="predicted"/>
<comment type="caution">
    <text evidence="3">The sequence shown here is derived from an EMBL/GenBank/DDBJ whole genome shotgun (WGS) entry which is preliminary data.</text>
</comment>
<gene>
    <name evidence="3" type="ORF">LZ495_29290</name>
</gene>
<feature type="coiled-coil region" evidence="1">
    <location>
        <begin position="605"/>
        <end position="653"/>
    </location>
</feature>
<feature type="compositionally biased region" description="Gly residues" evidence="2">
    <location>
        <begin position="465"/>
        <end position="479"/>
    </location>
</feature>
<feature type="compositionally biased region" description="Polar residues" evidence="2">
    <location>
        <begin position="353"/>
        <end position="363"/>
    </location>
</feature>
<dbReference type="AlphaFoldDB" id="A0AA41Q604"/>
<organism evidence="3 4">
    <name type="scientific">Yinghuangia soli</name>
    <dbReference type="NCBI Taxonomy" id="2908204"/>
    <lineage>
        <taxon>Bacteria</taxon>
        <taxon>Bacillati</taxon>
        <taxon>Actinomycetota</taxon>
        <taxon>Actinomycetes</taxon>
        <taxon>Kitasatosporales</taxon>
        <taxon>Streptomycetaceae</taxon>
        <taxon>Yinghuangia</taxon>
    </lineage>
</organism>
<dbReference type="RefSeq" id="WP_235055950.1">
    <property type="nucleotide sequence ID" value="NZ_JAKFHA010000022.1"/>
</dbReference>
<keyword evidence="4" id="KW-1185">Reference proteome</keyword>
<evidence type="ECO:0000313" key="3">
    <source>
        <dbReference type="EMBL" id="MCF2531291.1"/>
    </source>
</evidence>
<feature type="compositionally biased region" description="Low complexity" evidence="2">
    <location>
        <begin position="303"/>
        <end position="318"/>
    </location>
</feature>
<feature type="region of interest" description="Disordered" evidence="2">
    <location>
        <begin position="303"/>
        <end position="555"/>
    </location>
</feature>
<feature type="compositionally biased region" description="Low complexity" evidence="2">
    <location>
        <begin position="333"/>
        <end position="343"/>
    </location>
</feature>
<reference evidence="3" key="1">
    <citation type="submission" date="2022-01" db="EMBL/GenBank/DDBJ databases">
        <title>Genome-Based Taxonomic Classification of the Phylum Actinobacteria.</title>
        <authorList>
            <person name="Gao Y."/>
        </authorList>
    </citation>
    <scope>NUCLEOTIDE SEQUENCE</scope>
    <source>
        <strain evidence="3">KLBMP 8922</strain>
    </source>
</reference>
<name>A0AA41Q604_9ACTN</name>
<sequence>MEHQPHTRGIVVARVYQAVLHGSAEHLGRALRRSFAAAYQLPDDGTAELEHTSAERHIVLRDADTCGRYICDSGRVRVTAIWGPASISESAWALIAVDAPTPDAPHAAFAAEIVSGFLEAERAFDGTIPLETGPFAVDDADHVGELLRRLLDPRRRVPVVVLSVDDRRPELPARHAAHLARRTAGTAVVAVLGDPEAEERLNGALGEGFKVYGGALRTYLAEFDPATEDYPLRHPVRSGAALRDLGRRALDVVVAGVTGDGVRRALPLDVRRGLRLVPQVLERGIPWEQAAVLPVGAAPRPCAPGAGAGTARSSSGTTGRSGGRPAGHPIQMPTPAAAASPPAGGTGPRPGESTDSGTASATGVRNPLPAPRREQSPGAPATADVPGSRAATPGAEPGTGCAAGPAAGVRTEQSPATAGTRHEETDSAADPPQVPRSDAAPASPSASGSSPAPGPAPSANPGTGADPGTGSGAGSGSGTGADPKVAAGSAGHSSVPSPASPQGSPQGNAPGTPGGSPSAAPGAGRGGLPSPLSVPPRPPGRAAGAPAAPPQPATPAELSGEIAAMVVAALQGAGPGRLVAVPREAGDLVGQLRGLVDKLDRESRSAGEESEAEHLAAQLARLRDDYDLLVLQYEELAEESRRSEDRIRRLDGLLAELSAGADAVPAYDVWIPECLADVLRRARTELPHVSLPDSLDSGAATLDKAEPGLTRVWAAAAWDALRALNAYAQARSANTFRGGFRDWCRNPPHGAYALSPKKFAMKESDAVAGRAKFRKARTFPVPPEVAPEQVVFMEAHVKLRGIGNPAPRMHFHDDAAGATGRIHVGYLGHHLDNTRTN</sequence>